<dbReference type="InterPro" id="IPR036565">
    <property type="entry name" value="Mur-like_cat_sf"/>
</dbReference>
<comment type="pathway">
    <text evidence="4">Cofactor biosynthesis; tetrahydrofolylpolyglutamate biosynthesis.</text>
</comment>
<dbReference type="PROSITE" id="PS01012">
    <property type="entry name" value="FOLYLPOLYGLU_SYNT_2"/>
    <property type="match status" value="1"/>
</dbReference>
<keyword evidence="22" id="KW-1185">Reference proteome</keyword>
<dbReference type="OrthoDB" id="75177at2157"/>
<dbReference type="Gene3D" id="3.40.1190.10">
    <property type="entry name" value="Mur-like, catalytic domain"/>
    <property type="match status" value="1"/>
</dbReference>
<keyword evidence="9" id="KW-0808">Transferase</keyword>
<keyword evidence="11" id="KW-0547">Nucleotide-binding</keyword>
<reference evidence="22" key="1">
    <citation type="submission" date="2016-10" db="EMBL/GenBank/DDBJ databases">
        <authorList>
            <person name="Varghese N."/>
            <person name="Submissions S."/>
        </authorList>
    </citation>
    <scope>NUCLEOTIDE SEQUENCE [LARGE SCALE GENOMIC DNA]</scope>
    <source>
        <strain evidence="22">CGMCC 1.10121</strain>
    </source>
</reference>
<evidence type="ECO:0000256" key="3">
    <source>
        <dbReference type="ARBA" id="ARBA00004763"/>
    </source>
</evidence>
<evidence type="ECO:0000256" key="8">
    <source>
        <dbReference type="ARBA" id="ARBA00022598"/>
    </source>
</evidence>
<dbReference type="InterPro" id="IPR004101">
    <property type="entry name" value="Mur_ligase_C"/>
</dbReference>
<evidence type="ECO:0000256" key="1">
    <source>
        <dbReference type="ARBA" id="ARBA00000012"/>
    </source>
</evidence>
<protein>
    <recommendedName>
        <fullName evidence="19">Probable bifunctional folylpolyglutamate synthase/dihydropteroate synthase</fullName>
        <ecNumber evidence="6">2.5.1.15</ecNumber>
        <ecNumber evidence="7">6.3.2.17</ecNumber>
    </recommendedName>
</protein>
<dbReference type="FunFam" id="3.40.1190.10:FF:000011">
    <property type="entry name" value="Folylpolyglutamate synthase/dihydrofolate synthase"/>
    <property type="match status" value="1"/>
</dbReference>
<name>A0A1H8P707_9EURY</name>
<evidence type="ECO:0000256" key="12">
    <source>
        <dbReference type="ARBA" id="ARBA00022840"/>
    </source>
</evidence>
<evidence type="ECO:0000256" key="17">
    <source>
        <dbReference type="ARBA" id="ARBA00057011"/>
    </source>
</evidence>
<dbReference type="InterPro" id="IPR001645">
    <property type="entry name" value="Folylpolyglutamate_synth"/>
</dbReference>
<dbReference type="SUPFAM" id="SSF51717">
    <property type="entry name" value="Dihydropteroate synthetase-like"/>
    <property type="match status" value="1"/>
</dbReference>
<dbReference type="SUPFAM" id="SSF53623">
    <property type="entry name" value="MurD-like peptide ligases, catalytic domain"/>
    <property type="match status" value="1"/>
</dbReference>
<dbReference type="NCBIfam" id="TIGR01496">
    <property type="entry name" value="DHPS"/>
    <property type="match status" value="1"/>
</dbReference>
<evidence type="ECO:0000259" key="20">
    <source>
        <dbReference type="PROSITE" id="PS50972"/>
    </source>
</evidence>
<evidence type="ECO:0000256" key="6">
    <source>
        <dbReference type="ARBA" id="ARBA00012458"/>
    </source>
</evidence>
<proteinExistence type="inferred from homology"/>
<comment type="cofactor">
    <cofactor evidence="2">
        <name>Mg(2+)</name>
        <dbReference type="ChEBI" id="CHEBI:18420"/>
    </cofactor>
</comment>
<dbReference type="InterPro" id="IPR018109">
    <property type="entry name" value="Folylpolyglutamate_synth_CS"/>
</dbReference>
<dbReference type="InterPro" id="IPR000489">
    <property type="entry name" value="Pterin-binding_dom"/>
</dbReference>
<dbReference type="PROSITE" id="PS50972">
    <property type="entry name" value="PTERIN_BINDING"/>
    <property type="match status" value="1"/>
</dbReference>
<evidence type="ECO:0000313" key="21">
    <source>
        <dbReference type="EMBL" id="SEO37705.1"/>
    </source>
</evidence>
<feature type="domain" description="Pterin-binding" evidence="20">
    <location>
        <begin position="552"/>
        <end position="802"/>
    </location>
</feature>
<keyword evidence="12" id="KW-0067">ATP-binding</keyword>
<dbReference type="GO" id="GO:0046872">
    <property type="term" value="F:metal ion binding"/>
    <property type="evidence" value="ECO:0007669"/>
    <property type="project" value="UniProtKB-KW"/>
</dbReference>
<dbReference type="PANTHER" id="PTHR20941">
    <property type="entry name" value="FOLATE SYNTHESIS PROTEINS"/>
    <property type="match status" value="1"/>
</dbReference>
<evidence type="ECO:0000256" key="5">
    <source>
        <dbReference type="ARBA" id="ARBA00009951"/>
    </source>
</evidence>
<evidence type="ECO:0000256" key="15">
    <source>
        <dbReference type="ARBA" id="ARBA00023268"/>
    </source>
</evidence>
<accession>A0A1H8P707</accession>
<dbReference type="Pfam" id="PF00809">
    <property type="entry name" value="Pterin_bind"/>
    <property type="match status" value="1"/>
</dbReference>
<keyword evidence="15" id="KW-0511">Multifunctional enzyme</keyword>
<evidence type="ECO:0000256" key="4">
    <source>
        <dbReference type="ARBA" id="ARBA00005150"/>
    </source>
</evidence>
<gene>
    <name evidence="21" type="ORF">SAMN04487948_102125</name>
</gene>
<dbReference type="InterPro" id="IPR036615">
    <property type="entry name" value="Mur_ligase_C_dom_sf"/>
</dbReference>
<dbReference type="Pfam" id="PF08245">
    <property type="entry name" value="Mur_ligase_M"/>
    <property type="match status" value="1"/>
</dbReference>
<dbReference type="SUPFAM" id="SSF53244">
    <property type="entry name" value="MurD-like peptide ligases, peptide-binding domain"/>
    <property type="match status" value="1"/>
</dbReference>
<dbReference type="Gene3D" id="3.20.20.20">
    <property type="entry name" value="Dihydropteroate synthase-like"/>
    <property type="match status" value="1"/>
</dbReference>
<dbReference type="RefSeq" id="WP_089821182.1">
    <property type="nucleotide sequence ID" value="NZ_FODV01000002.1"/>
</dbReference>
<comment type="similarity">
    <text evidence="5">In the C-terminal section; belongs to the DHPS family.</text>
</comment>
<dbReference type="GO" id="GO:0004326">
    <property type="term" value="F:tetrahydrofolylpolyglutamate synthase activity"/>
    <property type="evidence" value="ECO:0007669"/>
    <property type="project" value="UniProtKB-EC"/>
</dbReference>
<keyword evidence="10" id="KW-0479">Metal-binding</keyword>
<dbReference type="Pfam" id="PF02875">
    <property type="entry name" value="Mur_ligase_C"/>
    <property type="match status" value="1"/>
</dbReference>
<dbReference type="Gene3D" id="3.90.190.20">
    <property type="entry name" value="Mur ligase, C-terminal domain"/>
    <property type="match status" value="1"/>
</dbReference>
<dbReference type="InterPro" id="IPR013221">
    <property type="entry name" value="Mur_ligase_cen"/>
</dbReference>
<dbReference type="InterPro" id="IPR006390">
    <property type="entry name" value="DHP_synth_dom"/>
</dbReference>
<dbReference type="CDD" id="cd00739">
    <property type="entry name" value="DHPS"/>
    <property type="match status" value="1"/>
</dbReference>
<dbReference type="AlphaFoldDB" id="A0A1H8P707"/>
<evidence type="ECO:0000256" key="7">
    <source>
        <dbReference type="ARBA" id="ARBA00013025"/>
    </source>
</evidence>
<dbReference type="EMBL" id="FODV01000002">
    <property type="protein sequence ID" value="SEO37705.1"/>
    <property type="molecule type" value="Genomic_DNA"/>
</dbReference>
<comment type="function">
    <text evidence="17">Can complement an H.volcanii mutant strain that is thymidine auxotroph because it lacks the two dihydrofolate reductase genes encoded by hdrA and hdrB.</text>
</comment>
<dbReference type="GO" id="GO:0004156">
    <property type="term" value="F:dihydropteroate synthase activity"/>
    <property type="evidence" value="ECO:0007669"/>
    <property type="project" value="UniProtKB-EC"/>
</dbReference>
<dbReference type="GO" id="GO:0005524">
    <property type="term" value="F:ATP binding"/>
    <property type="evidence" value="ECO:0007669"/>
    <property type="project" value="UniProtKB-KW"/>
</dbReference>
<evidence type="ECO:0000313" key="22">
    <source>
        <dbReference type="Proteomes" id="UP000199126"/>
    </source>
</evidence>
<sequence length="816" mass="88067">MDYHEAANFLFDLRRFQVKPGTESVRELLAHLGDPHEDVRFVQVAGSNGKGSTAKMVESILREAGLGIGLYTSPHFDDVRERIRVDGRKIPEKALCAFVDEAKPYLVERAAEGEPLTFFEVVTAMGIWQFGRSDVDVGVLEVGMGGRLDATSVVDPVASAVTNVSLEHTSVLGDTVEEIATKKAAVAPADAPLVTAATGEALEVIRREAGDVVTVGDADDGMDVTARSGGPVNHTESTVTVDGPDWHVESRLPLLGAYQATNAGVACTLARLVADVDEPTIARGLRNAHWPGRFEMMERDPMVVLDGAHNPDACAQLATTLDEFADEYDDLHIVFAAMHDKDHREMAGALPTPDSVVTCKPNLSRAEDPEVLARVFENAGVDDVHAGVSVAGSLAKVRERAEPDDCILVTGSLFCVAEARTTWTRLEVPKRVRNLDDAETVLRGAHVTEPGVWRMRGKAVHRSLKLRVERRQAQYLKEEMLSLGGECATSGLMTDGELSSVVLMGSLSQFNRLVDKLEGQPFGLEALGEDIRRRLGIRVEKPSRGYPWEDGTAVMGILNVTPDSFHDGGEFFDRDAAVEQAQTMVDAGVDIIDIGGESTRPGAEEVPVEAEIDRVVPVVEALADLDVHLSIDTRKAAVGRAALDAGADILNDVTGLEDPEMRFLAAERDVPVIVMHSLDAPVDPEREVEYDDVVEDVVDELAERVLLAEKAGIPRENVIVDPGLGFAKSKAENFELLGRLDEFDALGCPILVGHSHKSMFELLGQEAGDNLDATVAATAIAADRGADIVRVHDVEENVAAVRVAQAARSPEQFSQE</sequence>
<evidence type="ECO:0000256" key="16">
    <source>
        <dbReference type="ARBA" id="ARBA00047493"/>
    </source>
</evidence>
<evidence type="ECO:0000256" key="11">
    <source>
        <dbReference type="ARBA" id="ARBA00022741"/>
    </source>
</evidence>
<comment type="pathway">
    <text evidence="3">Cofactor biosynthesis; tetrahydrofolate biosynthesis; 7,8-dihydrofolate from 2-amino-4-hydroxy-6-hydroxymethyl-7,8-dihydropteridine diphosphate and 4-aminobenzoate: step 1/2.</text>
</comment>
<comment type="similarity">
    <text evidence="18">In the N-terminal section; belongs to the folylpolyglutamate synthase family.</text>
</comment>
<comment type="catalytic activity">
    <reaction evidence="1">
        <text>(7,8-dihydropterin-6-yl)methyl diphosphate + 4-aminobenzoate = 7,8-dihydropteroate + diphosphate</text>
        <dbReference type="Rhea" id="RHEA:19949"/>
        <dbReference type="ChEBI" id="CHEBI:17836"/>
        <dbReference type="ChEBI" id="CHEBI:17839"/>
        <dbReference type="ChEBI" id="CHEBI:33019"/>
        <dbReference type="ChEBI" id="CHEBI:72950"/>
        <dbReference type="EC" id="2.5.1.15"/>
    </reaction>
</comment>
<evidence type="ECO:0000256" key="9">
    <source>
        <dbReference type="ARBA" id="ARBA00022679"/>
    </source>
</evidence>
<dbReference type="GO" id="GO:0046656">
    <property type="term" value="P:folic acid biosynthetic process"/>
    <property type="evidence" value="ECO:0007669"/>
    <property type="project" value="UniProtKB-KW"/>
</dbReference>
<dbReference type="InterPro" id="IPR045031">
    <property type="entry name" value="DHP_synth-like"/>
</dbReference>
<dbReference type="PROSITE" id="PS00792">
    <property type="entry name" value="DHPS_1"/>
    <property type="match status" value="1"/>
</dbReference>
<evidence type="ECO:0000256" key="19">
    <source>
        <dbReference type="ARBA" id="ARBA00068433"/>
    </source>
</evidence>
<dbReference type="EC" id="2.5.1.15" evidence="6"/>
<keyword evidence="8" id="KW-0436">Ligase</keyword>
<organism evidence="21 22">
    <name type="scientific">Halogranum amylolyticum</name>
    <dbReference type="NCBI Taxonomy" id="660520"/>
    <lineage>
        <taxon>Archaea</taxon>
        <taxon>Methanobacteriati</taxon>
        <taxon>Methanobacteriota</taxon>
        <taxon>Stenosarchaea group</taxon>
        <taxon>Halobacteria</taxon>
        <taxon>Halobacteriales</taxon>
        <taxon>Haloferacaceae</taxon>
    </lineage>
</organism>
<dbReference type="EC" id="6.3.2.17" evidence="7"/>
<evidence type="ECO:0000256" key="14">
    <source>
        <dbReference type="ARBA" id="ARBA00022909"/>
    </source>
</evidence>
<keyword evidence="13" id="KW-0460">Magnesium</keyword>
<evidence type="ECO:0000256" key="2">
    <source>
        <dbReference type="ARBA" id="ARBA00001946"/>
    </source>
</evidence>
<evidence type="ECO:0000256" key="13">
    <source>
        <dbReference type="ARBA" id="ARBA00022842"/>
    </source>
</evidence>
<dbReference type="PROSITE" id="PS00793">
    <property type="entry name" value="DHPS_2"/>
    <property type="match status" value="1"/>
</dbReference>
<keyword evidence="14" id="KW-0289">Folate biosynthesis</keyword>
<evidence type="ECO:0000256" key="10">
    <source>
        <dbReference type="ARBA" id="ARBA00022723"/>
    </source>
</evidence>
<dbReference type="Proteomes" id="UP000199126">
    <property type="component" value="Unassembled WGS sequence"/>
</dbReference>
<dbReference type="InterPro" id="IPR011005">
    <property type="entry name" value="Dihydropteroate_synth-like_sf"/>
</dbReference>
<dbReference type="GO" id="GO:0046654">
    <property type="term" value="P:tetrahydrofolate biosynthetic process"/>
    <property type="evidence" value="ECO:0007669"/>
    <property type="project" value="TreeGrafter"/>
</dbReference>
<dbReference type="PANTHER" id="PTHR20941:SF1">
    <property type="entry name" value="FOLIC ACID SYNTHESIS PROTEIN FOL1"/>
    <property type="match status" value="1"/>
</dbReference>
<evidence type="ECO:0000256" key="18">
    <source>
        <dbReference type="ARBA" id="ARBA00060901"/>
    </source>
</evidence>
<dbReference type="NCBIfam" id="TIGR01499">
    <property type="entry name" value="folC"/>
    <property type="match status" value="1"/>
</dbReference>
<comment type="catalytic activity">
    <reaction evidence="16">
        <text>(6S)-5,6,7,8-tetrahydrofolyl-(gamma-L-Glu)(n) + L-glutamate + ATP = (6S)-5,6,7,8-tetrahydrofolyl-(gamma-L-Glu)(n+1) + ADP + phosphate + H(+)</text>
        <dbReference type="Rhea" id="RHEA:10580"/>
        <dbReference type="Rhea" id="RHEA-COMP:14738"/>
        <dbReference type="Rhea" id="RHEA-COMP:14740"/>
        <dbReference type="ChEBI" id="CHEBI:15378"/>
        <dbReference type="ChEBI" id="CHEBI:29985"/>
        <dbReference type="ChEBI" id="CHEBI:30616"/>
        <dbReference type="ChEBI" id="CHEBI:43474"/>
        <dbReference type="ChEBI" id="CHEBI:141005"/>
        <dbReference type="ChEBI" id="CHEBI:456216"/>
        <dbReference type="EC" id="6.3.2.17"/>
    </reaction>
</comment>